<reference evidence="3 4" key="1">
    <citation type="submission" date="2019-09" db="EMBL/GenBank/DDBJ databases">
        <title>Bird 10,000 Genomes (B10K) Project - Family phase.</title>
        <authorList>
            <person name="Zhang G."/>
        </authorList>
    </citation>
    <scope>NUCLEOTIDE SEQUENCE [LARGE SCALE GENOMIC DNA]</scope>
    <source>
        <strain evidence="3">B10K-MSB-42743</strain>
        <tissue evidence="3">Heart</tissue>
    </source>
</reference>
<dbReference type="InterPro" id="IPR036034">
    <property type="entry name" value="PDZ_sf"/>
</dbReference>
<feature type="domain" description="PDZ" evidence="2">
    <location>
        <begin position="10"/>
        <end position="89"/>
    </location>
</feature>
<sequence length="234" mass="25758">SKHVLSATVKANIRMGEQGLGLIVIQNGSYLQITNLVEESSAAHSGKLKPGDILIKIGHANVLGWTLRELRQLLHNIPVGTNLQIRVCRDFVELPQHWRSVADLIPEAKLPTTADTSGEDTEDKDDTETSSDDDDDDAGLETFQYNSVQSSCYEFTHKLPLLSRTCQVSDTSHTLTVGKDTGCDIVLHNDSDTSDNSEFNSVDVRSISKWIMEENETSSSSSCSSVSDAFWLEE</sequence>
<accession>A0A7K4KKA9</accession>
<dbReference type="SUPFAM" id="SSF50156">
    <property type="entry name" value="PDZ domain-like"/>
    <property type="match status" value="1"/>
</dbReference>
<evidence type="ECO:0000256" key="1">
    <source>
        <dbReference type="SAM" id="MobiDB-lite"/>
    </source>
</evidence>
<dbReference type="Pfam" id="PF00595">
    <property type="entry name" value="PDZ"/>
    <property type="match status" value="1"/>
</dbReference>
<dbReference type="EMBL" id="VWPX01013420">
    <property type="protein sequence ID" value="NWI16750.1"/>
    <property type="molecule type" value="Genomic_DNA"/>
</dbReference>
<feature type="non-terminal residue" evidence="3">
    <location>
        <position position="234"/>
    </location>
</feature>
<feature type="region of interest" description="Disordered" evidence="1">
    <location>
        <begin position="109"/>
        <end position="140"/>
    </location>
</feature>
<feature type="non-terminal residue" evidence="3">
    <location>
        <position position="1"/>
    </location>
</feature>
<organism evidence="3 4">
    <name type="scientific">Crypturellus soui</name>
    <dbReference type="NCBI Taxonomy" id="458187"/>
    <lineage>
        <taxon>Eukaryota</taxon>
        <taxon>Metazoa</taxon>
        <taxon>Chordata</taxon>
        <taxon>Craniata</taxon>
        <taxon>Vertebrata</taxon>
        <taxon>Euteleostomi</taxon>
        <taxon>Archelosauria</taxon>
        <taxon>Archosauria</taxon>
        <taxon>Dinosauria</taxon>
        <taxon>Saurischia</taxon>
        <taxon>Theropoda</taxon>
        <taxon>Coelurosauria</taxon>
        <taxon>Aves</taxon>
        <taxon>Palaeognathae</taxon>
        <taxon>Tinamiformes</taxon>
        <taxon>Tinamidae</taxon>
        <taxon>Crypturellus</taxon>
    </lineage>
</organism>
<keyword evidence="4" id="KW-1185">Reference proteome</keyword>
<evidence type="ECO:0000313" key="3">
    <source>
        <dbReference type="EMBL" id="NWI16750.1"/>
    </source>
</evidence>
<protein>
    <submittedName>
        <fullName evidence="3">PDZD9 protein</fullName>
    </submittedName>
</protein>
<dbReference type="InterPro" id="IPR039179">
    <property type="entry name" value="PDZD9"/>
</dbReference>
<dbReference type="PROSITE" id="PS50106">
    <property type="entry name" value="PDZ"/>
    <property type="match status" value="1"/>
</dbReference>
<gene>
    <name evidence="3" type="primary">Pdzd9</name>
    <name evidence="3" type="ORF">CRYSOU_R14688</name>
</gene>
<dbReference type="OrthoDB" id="9900486at2759"/>
<name>A0A7K4KKA9_9AVES</name>
<dbReference type="AlphaFoldDB" id="A0A7K4KKA9"/>
<comment type="caution">
    <text evidence="3">The sequence shown here is derived from an EMBL/GenBank/DDBJ whole genome shotgun (WGS) entry which is preliminary data.</text>
</comment>
<dbReference type="SMART" id="SM00228">
    <property type="entry name" value="PDZ"/>
    <property type="match status" value="1"/>
</dbReference>
<dbReference type="InterPro" id="IPR001478">
    <property type="entry name" value="PDZ"/>
</dbReference>
<dbReference type="PANTHER" id="PTHR22698:SF1">
    <property type="entry name" value="PDZ DOMAIN-CONTAINING PROTEIN 9"/>
    <property type="match status" value="1"/>
</dbReference>
<evidence type="ECO:0000259" key="2">
    <source>
        <dbReference type="PROSITE" id="PS50106"/>
    </source>
</evidence>
<proteinExistence type="predicted"/>
<dbReference type="Gene3D" id="2.30.42.10">
    <property type="match status" value="1"/>
</dbReference>
<feature type="compositionally biased region" description="Acidic residues" evidence="1">
    <location>
        <begin position="117"/>
        <end position="139"/>
    </location>
</feature>
<dbReference type="PANTHER" id="PTHR22698">
    <property type="entry name" value="PDZ DOMAIN-CONTAINING PROTEIN 9"/>
    <property type="match status" value="1"/>
</dbReference>
<dbReference type="Proteomes" id="UP000545332">
    <property type="component" value="Unassembled WGS sequence"/>
</dbReference>
<evidence type="ECO:0000313" key="4">
    <source>
        <dbReference type="Proteomes" id="UP000545332"/>
    </source>
</evidence>